<keyword evidence="3" id="KW-1185">Reference proteome</keyword>
<proteinExistence type="predicted"/>
<sequence length="275" mass="29782">MSCPACFTGTVHQTETKGKVSKLHNRDTYVSGPEFGASKGVIVVISDAFGWELPNTRIWADRLAEKGGWTVLVPDFMDGHPAPVSLMDTMHNLTKKGSLRDTLWKPYYALRAIPGFAVFGLFNRFGAAWPRVRSYFAALRSAPELSCLPVGVCWGGLHAVKLAAGGERGLVDAAFTAHPQPLTLPGDVADVVKPTAVAIGDRDWAIHLGGIETIRKAFMERSGQGVECELVLYEGAGHGFAVRYDPGNDKLAEQAEAAENQAVAWFNRWFAAAQP</sequence>
<dbReference type="SUPFAM" id="SSF53474">
    <property type="entry name" value="alpha/beta-Hydrolases"/>
    <property type="match status" value="1"/>
</dbReference>
<feature type="domain" description="Dienelactone hydrolase" evidence="1">
    <location>
        <begin position="28"/>
        <end position="268"/>
    </location>
</feature>
<evidence type="ECO:0000313" key="2">
    <source>
        <dbReference type="EMBL" id="RYO73832.1"/>
    </source>
</evidence>
<dbReference type="InterPro" id="IPR002925">
    <property type="entry name" value="Dienelactn_hydro"/>
</dbReference>
<name>A0ABY0GUX3_9PEZI</name>
<dbReference type="Gene3D" id="3.40.50.1820">
    <property type="entry name" value="alpha/beta hydrolase"/>
    <property type="match status" value="1"/>
</dbReference>
<dbReference type="PANTHER" id="PTHR17630">
    <property type="entry name" value="DIENELACTONE HYDROLASE"/>
    <property type="match status" value="1"/>
</dbReference>
<dbReference type="PANTHER" id="PTHR17630:SF105">
    <property type="entry name" value="DIENELACTONE HYDROLASE FAMILY PROTEIN (AFU_ORTHOLOGUE AFUA_4G08790)"/>
    <property type="match status" value="1"/>
</dbReference>
<comment type="caution">
    <text evidence="2">The sequence shown here is derived from an EMBL/GenBank/DDBJ whole genome shotgun (WGS) entry which is preliminary data.</text>
</comment>
<dbReference type="Pfam" id="PF01738">
    <property type="entry name" value="DLH"/>
    <property type="match status" value="1"/>
</dbReference>
<gene>
    <name evidence="2" type="ORF">DL762_010660</name>
</gene>
<reference evidence="2 3" key="1">
    <citation type="submission" date="2018-06" db="EMBL/GenBank/DDBJ databases">
        <title>Complete Genomes of Monosporascus.</title>
        <authorList>
            <person name="Robinson A.J."/>
            <person name="Natvig D.O."/>
        </authorList>
    </citation>
    <scope>NUCLEOTIDE SEQUENCE [LARGE SCALE GENOMIC DNA]</scope>
    <source>
        <strain evidence="2 3">CBS 609.92</strain>
    </source>
</reference>
<dbReference type="Proteomes" id="UP000294003">
    <property type="component" value="Unassembled WGS sequence"/>
</dbReference>
<evidence type="ECO:0000313" key="3">
    <source>
        <dbReference type="Proteomes" id="UP000294003"/>
    </source>
</evidence>
<evidence type="ECO:0000259" key="1">
    <source>
        <dbReference type="Pfam" id="PF01738"/>
    </source>
</evidence>
<organism evidence="2 3">
    <name type="scientific">Monosporascus cannonballus</name>
    <dbReference type="NCBI Taxonomy" id="155416"/>
    <lineage>
        <taxon>Eukaryota</taxon>
        <taxon>Fungi</taxon>
        <taxon>Dikarya</taxon>
        <taxon>Ascomycota</taxon>
        <taxon>Pezizomycotina</taxon>
        <taxon>Sordariomycetes</taxon>
        <taxon>Xylariomycetidae</taxon>
        <taxon>Xylariales</taxon>
        <taxon>Xylariales incertae sedis</taxon>
        <taxon>Monosporascus</taxon>
    </lineage>
</organism>
<accession>A0ABY0GUX3</accession>
<protein>
    <recommendedName>
        <fullName evidence="1">Dienelactone hydrolase domain-containing protein</fullName>
    </recommendedName>
</protein>
<dbReference type="EMBL" id="QJNS01000747">
    <property type="protein sequence ID" value="RYO73832.1"/>
    <property type="molecule type" value="Genomic_DNA"/>
</dbReference>
<dbReference type="InterPro" id="IPR029058">
    <property type="entry name" value="AB_hydrolase_fold"/>
</dbReference>